<keyword evidence="4" id="KW-1185">Reference proteome</keyword>
<dbReference type="PANTHER" id="PTHR43140:SF1">
    <property type="entry name" value="TYPE I RESTRICTION ENZYME ECOKI SPECIFICITY SUBUNIT"/>
    <property type="match status" value="1"/>
</dbReference>
<keyword evidence="3" id="KW-0540">Nuclease</keyword>
<reference evidence="3 4" key="1">
    <citation type="submission" date="2020-10" db="EMBL/GenBank/DDBJ databases">
        <title>ChiBAC.</title>
        <authorList>
            <person name="Zenner C."/>
            <person name="Hitch T.C.A."/>
            <person name="Clavel T."/>
        </authorList>
    </citation>
    <scope>NUCLEOTIDE SEQUENCE [LARGE SCALE GENOMIC DNA]</scope>
    <source>
        <strain evidence="3 4">DSM 109015</strain>
    </source>
</reference>
<dbReference type="InterPro" id="IPR044946">
    <property type="entry name" value="Restrct_endonuc_typeI_TRD_sf"/>
</dbReference>
<dbReference type="PANTHER" id="PTHR43140">
    <property type="entry name" value="TYPE-1 RESTRICTION ENZYME ECOKI SPECIFICITY PROTEIN"/>
    <property type="match status" value="1"/>
</dbReference>
<dbReference type="SUPFAM" id="SSF116734">
    <property type="entry name" value="DNA methylase specificity domain"/>
    <property type="match status" value="2"/>
</dbReference>
<dbReference type="GO" id="GO:0004519">
    <property type="term" value="F:endonuclease activity"/>
    <property type="evidence" value="ECO:0007669"/>
    <property type="project" value="UniProtKB-KW"/>
</dbReference>
<evidence type="ECO:0000313" key="3">
    <source>
        <dbReference type="EMBL" id="MBE5036642.1"/>
    </source>
</evidence>
<keyword evidence="3" id="KW-0378">Hydrolase</keyword>
<evidence type="ECO:0000313" key="4">
    <source>
        <dbReference type="Proteomes" id="UP000768567"/>
    </source>
</evidence>
<keyword evidence="3" id="KW-0255">Endonuclease</keyword>
<dbReference type="EMBL" id="JADCKC010000001">
    <property type="protein sequence ID" value="MBE5036642.1"/>
    <property type="molecule type" value="Genomic_DNA"/>
</dbReference>
<proteinExistence type="predicted"/>
<gene>
    <name evidence="3" type="ORF">INF35_02405</name>
</gene>
<organism evidence="3 4">
    <name type="scientific">Gemmiger gallinarum</name>
    <dbReference type="NCBI Taxonomy" id="2779354"/>
    <lineage>
        <taxon>Bacteria</taxon>
        <taxon>Bacillati</taxon>
        <taxon>Bacillota</taxon>
        <taxon>Clostridia</taxon>
        <taxon>Eubacteriales</taxon>
        <taxon>Gemmiger</taxon>
    </lineage>
</organism>
<keyword evidence="1" id="KW-0680">Restriction system</keyword>
<name>A0ABR9R101_9FIRM</name>
<evidence type="ECO:0000256" key="2">
    <source>
        <dbReference type="ARBA" id="ARBA00023125"/>
    </source>
</evidence>
<dbReference type="RefSeq" id="WP_193499935.1">
    <property type="nucleotide sequence ID" value="NZ_JADCKC010000001.1"/>
</dbReference>
<evidence type="ECO:0000256" key="1">
    <source>
        <dbReference type="ARBA" id="ARBA00022747"/>
    </source>
</evidence>
<dbReference type="InterPro" id="IPR051212">
    <property type="entry name" value="Type-I_RE_S_subunit"/>
</dbReference>
<sequence>MKLTKYRLGNFVELYNERCGNANLTAWDISGINSDKEFFEPARQVGSDTSNYKVVPPNYFACNLMHVGRDRVLPIALNHTSQNKIVSPAYTIFKITDDAPVVREYFFIMLKSSEKDRFFWLHTDSSVRDGMSWNDFCDMDIELPSRSVQQKYVAIYNAMLENQRCYGSALEDLKLICDAYIEELSKDYQSVTIGQFIFQRDLRNDGSLGVSSVRGIATSKEFINTKADMEGVGLNNYKVVAPGQFAYVPDTSRRGDKISLALNTSENTYLVSSISIVFDTQKDVLLPEYLMLFFGRSEFDRYARFHSWGSARETFDWFEMCDVQIPIPDIKIQQYIVNIYTAYLLRKEINEQLKAQVKNVCPILIKGSLEEAENG</sequence>
<dbReference type="Gene3D" id="3.90.220.20">
    <property type="entry name" value="DNA methylase specificity domains"/>
    <property type="match status" value="2"/>
</dbReference>
<comment type="caution">
    <text evidence="3">The sequence shown here is derived from an EMBL/GenBank/DDBJ whole genome shotgun (WGS) entry which is preliminary data.</text>
</comment>
<keyword evidence="2" id="KW-0238">DNA-binding</keyword>
<protein>
    <submittedName>
        <fullName evidence="3">Restriction endonuclease subunit S</fullName>
    </submittedName>
</protein>
<accession>A0ABR9R101</accession>
<dbReference type="Proteomes" id="UP000768567">
    <property type="component" value="Unassembled WGS sequence"/>
</dbReference>